<reference evidence="7 8" key="1">
    <citation type="submission" date="2017-05" db="EMBL/GenBank/DDBJ databases">
        <title>Genomic insights into alkan degradation activity of Oleiphilus messinensis.</title>
        <authorList>
            <person name="Kozyavkin S.A."/>
            <person name="Slesarev A.I."/>
            <person name="Golyshin P.N."/>
            <person name="Korzhenkov A."/>
            <person name="Golyshina O.N."/>
            <person name="Toshchakov S.V."/>
        </authorList>
    </citation>
    <scope>NUCLEOTIDE SEQUENCE [LARGE SCALE GENOMIC DNA]</scope>
    <source>
        <strain evidence="7 8">ME102</strain>
    </source>
</reference>
<feature type="binding site" evidence="6">
    <location>
        <position position="169"/>
    </location>
    <ligand>
        <name>molybdate</name>
        <dbReference type="ChEBI" id="CHEBI:36264"/>
    </ligand>
</feature>
<dbReference type="CDD" id="cd13539">
    <property type="entry name" value="PBP2_AvModA"/>
    <property type="match status" value="1"/>
</dbReference>
<dbReference type="GO" id="GO:0046872">
    <property type="term" value="F:metal ion binding"/>
    <property type="evidence" value="ECO:0007669"/>
    <property type="project" value="UniProtKB-KW"/>
</dbReference>
<comment type="similarity">
    <text evidence="1">Belongs to the bacterial solute-binding protein ModA family.</text>
</comment>
<feature type="binding site" evidence="6">
    <location>
        <position position="63"/>
    </location>
    <ligand>
        <name>molybdate</name>
        <dbReference type="ChEBI" id="CHEBI:36264"/>
    </ligand>
</feature>
<organism evidence="7 8">
    <name type="scientific">Oleiphilus messinensis</name>
    <dbReference type="NCBI Taxonomy" id="141451"/>
    <lineage>
        <taxon>Bacteria</taxon>
        <taxon>Pseudomonadati</taxon>
        <taxon>Pseudomonadota</taxon>
        <taxon>Gammaproteobacteria</taxon>
        <taxon>Oceanospirillales</taxon>
        <taxon>Oleiphilaceae</taxon>
        <taxon>Oleiphilus</taxon>
    </lineage>
</organism>
<gene>
    <name evidence="7" type="ORF">OLMES_2804</name>
</gene>
<evidence type="ECO:0000256" key="5">
    <source>
        <dbReference type="ARBA" id="ARBA00062515"/>
    </source>
</evidence>
<proteinExistence type="inferred from homology"/>
<keyword evidence="4" id="KW-0732">Signal</keyword>
<evidence type="ECO:0000256" key="3">
    <source>
        <dbReference type="ARBA" id="ARBA00022723"/>
    </source>
</evidence>
<comment type="subunit">
    <text evidence="5">The complex is composed of two ATP-binding proteins (ModC), two transmembrane proteins (ModB) and a solute-binding protein (ModA).</text>
</comment>
<keyword evidence="3 6" id="KW-0479">Metal-binding</keyword>
<accession>A0A1Y0I8L8</accession>
<evidence type="ECO:0000313" key="7">
    <source>
        <dbReference type="EMBL" id="ARU56852.1"/>
    </source>
</evidence>
<dbReference type="GO" id="GO:0015689">
    <property type="term" value="P:molybdate ion transport"/>
    <property type="evidence" value="ECO:0007669"/>
    <property type="project" value="InterPro"/>
</dbReference>
<dbReference type="SUPFAM" id="SSF53850">
    <property type="entry name" value="Periplasmic binding protein-like II"/>
    <property type="match status" value="1"/>
</dbReference>
<dbReference type="Gene3D" id="3.40.190.10">
    <property type="entry name" value="Periplasmic binding protein-like II"/>
    <property type="match status" value="2"/>
</dbReference>
<evidence type="ECO:0000256" key="2">
    <source>
        <dbReference type="ARBA" id="ARBA00022505"/>
    </source>
</evidence>
<dbReference type="GO" id="GO:1901359">
    <property type="term" value="F:tungstate binding"/>
    <property type="evidence" value="ECO:0007669"/>
    <property type="project" value="UniProtKB-ARBA"/>
</dbReference>
<keyword evidence="8" id="KW-1185">Reference proteome</keyword>
<dbReference type="AlphaFoldDB" id="A0A1Y0I8L8"/>
<dbReference type="PANTHER" id="PTHR30632">
    <property type="entry name" value="MOLYBDATE-BINDING PERIPLASMIC PROTEIN"/>
    <property type="match status" value="1"/>
</dbReference>
<dbReference type="NCBIfam" id="TIGR01256">
    <property type="entry name" value="modA"/>
    <property type="match status" value="1"/>
</dbReference>
<dbReference type="Proteomes" id="UP000196027">
    <property type="component" value="Chromosome"/>
</dbReference>
<dbReference type="InterPro" id="IPR044084">
    <property type="entry name" value="AvModA-like_subst-bd"/>
</dbReference>
<dbReference type="EMBL" id="CP021425">
    <property type="protein sequence ID" value="ARU56852.1"/>
    <property type="molecule type" value="Genomic_DNA"/>
</dbReference>
<sequence>MDKFRRENIFPAIYAFLFLIPVSGNTEQTTIAVASNFNGAMTKLVEQFERQSPHRIRVSYGSSGKIYAQIQHGAPFDAFFSADQEKPIKLEQNQRIVPDSRFTYASGALVLWSTRLESVNQQSLLDGKFKKIALANPKLAPYGLAATQVLDQLKLRKQTLPKWVQGENIAQTYQYVYSGNAELGFVAWSQVIEQKHAVYWKIPETLYDPIHQDAVILMRAAKNPAAIDFINFLKSVEGRAIIESFGYRSSIQ</sequence>
<dbReference type="GO" id="GO:0030973">
    <property type="term" value="F:molybdate ion binding"/>
    <property type="evidence" value="ECO:0007669"/>
    <property type="project" value="InterPro"/>
</dbReference>
<evidence type="ECO:0000256" key="4">
    <source>
        <dbReference type="ARBA" id="ARBA00022729"/>
    </source>
</evidence>
<evidence type="ECO:0000256" key="6">
    <source>
        <dbReference type="PIRSR" id="PIRSR004846-1"/>
    </source>
</evidence>
<dbReference type="KEGG" id="ome:OLMES_2804"/>
<protein>
    <submittedName>
        <fullName evidence="7">Molybdenum ABC transporter periplasmic binding protein</fullName>
    </submittedName>
</protein>
<evidence type="ECO:0000256" key="1">
    <source>
        <dbReference type="ARBA" id="ARBA00009175"/>
    </source>
</evidence>
<dbReference type="InterPro" id="IPR050682">
    <property type="entry name" value="ModA/WtpA"/>
</dbReference>
<evidence type="ECO:0000313" key="8">
    <source>
        <dbReference type="Proteomes" id="UP000196027"/>
    </source>
</evidence>
<dbReference type="RefSeq" id="WP_232465337.1">
    <property type="nucleotide sequence ID" value="NZ_CP021425.1"/>
</dbReference>
<keyword evidence="2 6" id="KW-0500">Molybdenum</keyword>
<name>A0A1Y0I8L8_9GAMM</name>
<dbReference type="PIRSF" id="PIRSF004846">
    <property type="entry name" value="ModA"/>
    <property type="match status" value="1"/>
</dbReference>
<dbReference type="PANTHER" id="PTHR30632:SF14">
    <property type="entry name" value="TUNGSTATE_MOLYBDATE_CHROMATE-BINDING PROTEIN MODA"/>
    <property type="match status" value="1"/>
</dbReference>
<dbReference type="FunFam" id="3.40.190.10:FF:000035">
    <property type="entry name" value="Molybdate ABC transporter substrate-binding protein"/>
    <property type="match status" value="1"/>
</dbReference>
<dbReference type="InterPro" id="IPR005950">
    <property type="entry name" value="ModA"/>
</dbReference>
<dbReference type="Pfam" id="PF13531">
    <property type="entry name" value="SBP_bac_11"/>
    <property type="match status" value="1"/>
</dbReference>